<accession>A0A7Y9ICG4</accession>
<evidence type="ECO:0000256" key="1">
    <source>
        <dbReference type="ARBA" id="ARBA00004141"/>
    </source>
</evidence>
<gene>
    <name evidence="6" type="ORF">BKA15_005636</name>
</gene>
<keyword evidence="2 5" id="KW-0812">Transmembrane</keyword>
<reference evidence="6 7" key="1">
    <citation type="submission" date="2020-07" db="EMBL/GenBank/DDBJ databases">
        <title>Sequencing the genomes of 1000 actinobacteria strains.</title>
        <authorList>
            <person name="Klenk H.-P."/>
        </authorList>
    </citation>
    <scope>NUCLEOTIDE SEQUENCE [LARGE SCALE GENOMIC DNA]</scope>
    <source>
        <strain evidence="6 7">DSM 22083</strain>
    </source>
</reference>
<proteinExistence type="predicted"/>
<comment type="subcellular location">
    <subcellularLocation>
        <location evidence="1">Membrane</location>
        <topology evidence="1">Multi-pass membrane protein</topology>
    </subcellularLocation>
</comment>
<dbReference type="GO" id="GO:0016020">
    <property type="term" value="C:membrane"/>
    <property type="evidence" value="ECO:0007669"/>
    <property type="project" value="UniProtKB-SubCell"/>
</dbReference>
<evidence type="ECO:0000256" key="4">
    <source>
        <dbReference type="ARBA" id="ARBA00023136"/>
    </source>
</evidence>
<dbReference type="EMBL" id="JACCBU010000001">
    <property type="protein sequence ID" value="NYE74307.1"/>
    <property type="molecule type" value="Genomic_DNA"/>
</dbReference>
<keyword evidence="7" id="KW-1185">Reference proteome</keyword>
<dbReference type="Proteomes" id="UP000569914">
    <property type="component" value="Unassembled WGS sequence"/>
</dbReference>
<evidence type="ECO:0000313" key="6">
    <source>
        <dbReference type="EMBL" id="NYE74307.1"/>
    </source>
</evidence>
<name>A0A7Y9ICG4_9ACTN</name>
<feature type="transmembrane region" description="Helical" evidence="5">
    <location>
        <begin position="12"/>
        <end position="34"/>
    </location>
</feature>
<evidence type="ECO:0000313" key="7">
    <source>
        <dbReference type="Proteomes" id="UP000569914"/>
    </source>
</evidence>
<dbReference type="InterPro" id="IPR032808">
    <property type="entry name" value="DoxX"/>
</dbReference>
<protein>
    <submittedName>
        <fullName evidence="6">Putative membrane protein YphA (DoxX/SURF4 family)</fullName>
    </submittedName>
</protein>
<dbReference type="RefSeq" id="WP_179756511.1">
    <property type="nucleotide sequence ID" value="NZ_JACCBU010000001.1"/>
</dbReference>
<evidence type="ECO:0000256" key="5">
    <source>
        <dbReference type="SAM" id="Phobius"/>
    </source>
</evidence>
<sequence length="150" mass="15564">MATASESSRPRPVTVAGWVLQVLAAAMFLFTAFGKFTGSAVSVETFDAIGAGDWLRYLTAALELLGAVGLLIPPLSGLAALCLSLLMVGAVLAQLAVVGGPWLLPVALLAVVAVIAWIHWPRTMGLIARIRTGAGNQDVQSSRPRAGEQS</sequence>
<organism evidence="6 7">
    <name type="scientific">Microlunatus parietis</name>
    <dbReference type="NCBI Taxonomy" id="682979"/>
    <lineage>
        <taxon>Bacteria</taxon>
        <taxon>Bacillati</taxon>
        <taxon>Actinomycetota</taxon>
        <taxon>Actinomycetes</taxon>
        <taxon>Propionibacteriales</taxon>
        <taxon>Propionibacteriaceae</taxon>
        <taxon>Microlunatus</taxon>
    </lineage>
</organism>
<comment type="caution">
    <text evidence="6">The sequence shown here is derived from an EMBL/GenBank/DDBJ whole genome shotgun (WGS) entry which is preliminary data.</text>
</comment>
<keyword evidence="3 5" id="KW-1133">Transmembrane helix</keyword>
<keyword evidence="4 5" id="KW-0472">Membrane</keyword>
<dbReference type="AlphaFoldDB" id="A0A7Y9ICG4"/>
<evidence type="ECO:0000256" key="2">
    <source>
        <dbReference type="ARBA" id="ARBA00022692"/>
    </source>
</evidence>
<dbReference type="Pfam" id="PF13564">
    <property type="entry name" value="DoxX_2"/>
    <property type="match status" value="1"/>
</dbReference>
<evidence type="ECO:0000256" key="3">
    <source>
        <dbReference type="ARBA" id="ARBA00022989"/>
    </source>
</evidence>
<feature type="transmembrane region" description="Helical" evidence="5">
    <location>
        <begin position="102"/>
        <end position="120"/>
    </location>
</feature>